<reference evidence="3 4" key="1">
    <citation type="journal article" date="2019" name="Nat. Ecol. Evol.">
        <title>Megaphylogeny resolves global patterns of mushroom evolution.</title>
        <authorList>
            <person name="Varga T."/>
            <person name="Krizsan K."/>
            <person name="Foldi C."/>
            <person name="Dima B."/>
            <person name="Sanchez-Garcia M."/>
            <person name="Sanchez-Ramirez S."/>
            <person name="Szollosi G.J."/>
            <person name="Szarkandi J.G."/>
            <person name="Papp V."/>
            <person name="Albert L."/>
            <person name="Andreopoulos W."/>
            <person name="Angelini C."/>
            <person name="Antonin V."/>
            <person name="Barry K.W."/>
            <person name="Bougher N.L."/>
            <person name="Buchanan P."/>
            <person name="Buyck B."/>
            <person name="Bense V."/>
            <person name="Catcheside P."/>
            <person name="Chovatia M."/>
            <person name="Cooper J."/>
            <person name="Damon W."/>
            <person name="Desjardin D."/>
            <person name="Finy P."/>
            <person name="Geml J."/>
            <person name="Haridas S."/>
            <person name="Hughes K."/>
            <person name="Justo A."/>
            <person name="Karasinski D."/>
            <person name="Kautmanova I."/>
            <person name="Kiss B."/>
            <person name="Kocsube S."/>
            <person name="Kotiranta H."/>
            <person name="LaButti K.M."/>
            <person name="Lechner B.E."/>
            <person name="Liimatainen K."/>
            <person name="Lipzen A."/>
            <person name="Lukacs Z."/>
            <person name="Mihaltcheva S."/>
            <person name="Morgado L.N."/>
            <person name="Niskanen T."/>
            <person name="Noordeloos M.E."/>
            <person name="Ohm R.A."/>
            <person name="Ortiz-Santana B."/>
            <person name="Ovrebo C."/>
            <person name="Racz N."/>
            <person name="Riley R."/>
            <person name="Savchenko A."/>
            <person name="Shiryaev A."/>
            <person name="Soop K."/>
            <person name="Spirin V."/>
            <person name="Szebenyi C."/>
            <person name="Tomsovsky M."/>
            <person name="Tulloss R.E."/>
            <person name="Uehling J."/>
            <person name="Grigoriev I.V."/>
            <person name="Vagvolgyi C."/>
            <person name="Papp T."/>
            <person name="Martin F.M."/>
            <person name="Miettinen O."/>
            <person name="Hibbett D.S."/>
            <person name="Nagy L.G."/>
        </authorList>
    </citation>
    <scope>NUCLEOTIDE SEQUENCE [LARGE SCALE GENOMIC DNA]</scope>
    <source>
        <strain evidence="3 4">CBS 962.96</strain>
    </source>
</reference>
<keyword evidence="1" id="KW-0812">Transmembrane</keyword>
<organism evidence="3 4">
    <name type="scientific">Dendrothele bispora (strain CBS 962.96)</name>
    <dbReference type="NCBI Taxonomy" id="1314807"/>
    <lineage>
        <taxon>Eukaryota</taxon>
        <taxon>Fungi</taxon>
        <taxon>Dikarya</taxon>
        <taxon>Basidiomycota</taxon>
        <taxon>Agaricomycotina</taxon>
        <taxon>Agaricomycetes</taxon>
        <taxon>Agaricomycetidae</taxon>
        <taxon>Agaricales</taxon>
        <taxon>Agaricales incertae sedis</taxon>
        <taxon>Dendrothele</taxon>
    </lineage>
</organism>
<dbReference type="PANTHER" id="PTHR40465:SF1">
    <property type="entry name" value="DUF6534 DOMAIN-CONTAINING PROTEIN"/>
    <property type="match status" value="1"/>
</dbReference>
<proteinExistence type="predicted"/>
<name>A0A4S8L7T9_DENBC</name>
<sequence>MPSSPTSDSPLPVLTLDNTIGVLFIGCIVGAVYLVTYKKDAVPLKVLVLVTWTFDAVHQALITHAIYFYLIQNYFNPGNLDNYEWSLKCLTTVCVQGFFVRRIIRLSGGSFILTGIATAFVLAKFAYIGKGFPIHSLKHGLAELHTISEAVNGITAATDVVITVILCWLLYRQPTITRQTNMLINKLIIYTMSTGLLTAICAVITLITAHSMPKNYIYSSFYFIMARLYVNSMLATLNARISLSKKFDNSRPPSPIAFASNADIGDFGHGTKGTVAEMDTQEH</sequence>
<feature type="transmembrane region" description="Helical" evidence="1">
    <location>
        <begin position="216"/>
        <end position="237"/>
    </location>
</feature>
<keyword evidence="4" id="KW-1185">Reference proteome</keyword>
<feature type="transmembrane region" description="Helical" evidence="1">
    <location>
        <begin position="20"/>
        <end position="37"/>
    </location>
</feature>
<protein>
    <recommendedName>
        <fullName evidence="2">DUF6534 domain-containing protein</fullName>
    </recommendedName>
</protein>
<dbReference type="OrthoDB" id="3263055at2759"/>
<evidence type="ECO:0000313" key="4">
    <source>
        <dbReference type="Proteomes" id="UP000297245"/>
    </source>
</evidence>
<feature type="domain" description="DUF6534" evidence="2">
    <location>
        <begin position="155"/>
        <end position="240"/>
    </location>
</feature>
<feature type="transmembrane region" description="Helical" evidence="1">
    <location>
        <begin position="111"/>
        <end position="130"/>
    </location>
</feature>
<gene>
    <name evidence="3" type="ORF">K435DRAFT_843545</name>
</gene>
<evidence type="ECO:0000259" key="2">
    <source>
        <dbReference type="Pfam" id="PF20152"/>
    </source>
</evidence>
<dbReference type="AlphaFoldDB" id="A0A4S8L7T9"/>
<dbReference type="Proteomes" id="UP000297245">
    <property type="component" value="Unassembled WGS sequence"/>
</dbReference>
<dbReference type="PANTHER" id="PTHR40465">
    <property type="entry name" value="CHROMOSOME 1, WHOLE GENOME SHOTGUN SEQUENCE"/>
    <property type="match status" value="1"/>
</dbReference>
<evidence type="ECO:0000313" key="3">
    <source>
        <dbReference type="EMBL" id="THU84766.1"/>
    </source>
</evidence>
<feature type="transmembrane region" description="Helical" evidence="1">
    <location>
        <begin position="85"/>
        <end position="104"/>
    </location>
</feature>
<keyword evidence="1" id="KW-0472">Membrane</keyword>
<accession>A0A4S8L7T9</accession>
<dbReference type="Pfam" id="PF20152">
    <property type="entry name" value="DUF6534"/>
    <property type="match status" value="1"/>
</dbReference>
<evidence type="ECO:0000256" key="1">
    <source>
        <dbReference type="SAM" id="Phobius"/>
    </source>
</evidence>
<dbReference type="InterPro" id="IPR045339">
    <property type="entry name" value="DUF6534"/>
</dbReference>
<feature type="transmembrane region" description="Helical" evidence="1">
    <location>
        <begin position="46"/>
        <end position="70"/>
    </location>
</feature>
<keyword evidence="1" id="KW-1133">Transmembrane helix</keyword>
<dbReference type="EMBL" id="ML179581">
    <property type="protein sequence ID" value="THU84766.1"/>
    <property type="molecule type" value="Genomic_DNA"/>
</dbReference>
<feature type="transmembrane region" description="Helical" evidence="1">
    <location>
        <begin position="183"/>
        <end position="210"/>
    </location>
</feature>
<feature type="transmembrane region" description="Helical" evidence="1">
    <location>
        <begin position="150"/>
        <end position="171"/>
    </location>
</feature>